<dbReference type="Proteomes" id="UP001317613">
    <property type="component" value="Chromosome"/>
</dbReference>
<evidence type="ECO:0000313" key="2">
    <source>
        <dbReference type="Proteomes" id="UP001317613"/>
    </source>
</evidence>
<gene>
    <name evidence="1" type="ORF">EfsSVR2332_33170</name>
</gene>
<proteinExistence type="predicted"/>
<reference evidence="1" key="1">
    <citation type="submission" date="2022-08" db="EMBL/GenBank/DDBJ databases">
        <title>Molecular epidemiological analysis of five strains of VanD-type vancomycin-resistant Enterococcus faecalis.</title>
        <authorList>
            <person name="Mimura K."/>
            <person name="Hashimoto Y."/>
            <person name="Tomita H."/>
        </authorList>
    </citation>
    <scope>NUCLEOTIDE SEQUENCE</scope>
    <source>
        <strain evidence="1">SVR2332</strain>
    </source>
</reference>
<evidence type="ECO:0000313" key="1">
    <source>
        <dbReference type="EMBL" id="BDQ63239.1"/>
    </source>
</evidence>
<organism evidence="1 2">
    <name type="scientific">Enterococcus faecalis</name>
    <name type="common">Streptococcus faecalis</name>
    <dbReference type="NCBI Taxonomy" id="1351"/>
    <lineage>
        <taxon>Bacteria</taxon>
        <taxon>Bacillati</taxon>
        <taxon>Bacillota</taxon>
        <taxon>Bacilli</taxon>
        <taxon>Lactobacillales</taxon>
        <taxon>Enterococcaceae</taxon>
        <taxon>Enterococcus</taxon>
    </lineage>
</organism>
<name>A0AC59HU25_ENTFL</name>
<protein>
    <submittedName>
        <fullName evidence="1">Uncharacterized protein</fullName>
    </submittedName>
</protein>
<sequence>MITAIFKKENNQYVSYSISGHANFAPKGQDIICAGVSALYIAVTNVLIKQHAATIDVDGSIQLGIIKDSQYIVTVLYENLCEIAKEYPNHIEIVNRDEKSGAN</sequence>
<accession>A0AC59HU25</accession>
<dbReference type="EMBL" id="AP026729">
    <property type="protein sequence ID" value="BDQ63239.1"/>
    <property type="molecule type" value="Genomic_DNA"/>
</dbReference>